<dbReference type="Gene3D" id="3.30.1130.10">
    <property type="match status" value="2"/>
</dbReference>
<gene>
    <name evidence="9" type="ORF">BP5553_06240</name>
</gene>
<keyword evidence="5" id="KW-0289">Folate biosynthesis</keyword>
<dbReference type="RefSeq" id="XP_031869544.1">
    <property type="nucleotide sequence ID" value="XM_032014863.1"/>
</dbReference>
<keyword evidence="6" id="KW-0456">Lyase</keyword>
<dbReference type="InterPro" id="IPR006157">
    <property type="entry name" value="FolB_dom"/>
</dbReference>
<dbReference type="Pfam" id="PF02152">
    <property type="entry name" value="FolB"/>
    <property type="match status" value="1"/>
</dbReference>
<dbReference type="STRING" id="2656787.A0A370TN05"/>
<evidence type="ECO:0000256" key="2">
    <source>
        <dbReference type="ARBA" id="ARBA00005013"/>
    </source>
</evidence>
<dbReference type="PANTHER" id="PTHR42844:SF1">
    <property type="entry name" value="DIHYDRONEOPTERIN ALDOLASE 1-RELATED"/>
    <property type="match status" value="1"/>
</dbReference>
<evidence type="ECO:0000313" key="9">
    <source>
        <dbReference type="EMBL" id="RDL36888.1"/>
    </source>
</evidence>
<evidence type="ECO:0000256" key="6">
    <source>
        <dbReference type="ARBA" id="ARBA00023239"/>
    </source>
</evidence>
<comment type="catalytic activity">
    <reaction evidence="1">
        <text>7,8-dihydroneopterin = 6-hydroxymethyl-7,8-dihydropterin + glycolaldehyde</text>
        <dbReference type="Rhea" id="RHEA:10540"/>
        <dbReference type="ChEBI" id="CHEBI:17001"/>
        <dbReference type="ChEBI" id="CHEBI:17071"/>
        <dbReference type="ChEBI" id="CHEBI:44841"/>
        <dbReference type="EC" id="4.1.2.25"/>
    </reaction>
</comment>
<dbReference type="GO" id="GO:0046656">
    <property type="term" value="P:folic acid biosynthetic process"/>
    <property type="evidence" value="ECO:0007669"/>
    <property type="project" value="UniProtKB-KW"/>
</dbReference>
<dbReference type="InterPro" id="IPR006156">
    <property type="entry name" value="Dihydroneopterin_aldolase"/>
</dbReference>
<reference evidence="9 10" key="1">
    <citation type="journal article" date="2018" name="IMA Fungus">
        <title>IMA Genome-F 9: Draft genome sequence of Annulohypoxylon stygium, Aspergillus mulundensis, Berkeleyomyces basicola (syn. Thielaviopsis basicola), Ceratocystis smalleyi, two Cercospora beticola strains, Coleophoma cylindrospora, Fusarium fracticaudum, Phialophora cf. hyalina, and Morchella septimelata.</title>
        <authorList>
            <person name="Wingfield B.D."/>
            <person name="Bills G.F."/>
            <person name="Dong Y."/>
            <person name="Huang W."/>
            <person name="Nel W.J."/>
            <person name="Swalarsk-Parry B.S."/>
            <person name="Vaghefi N."/>
            <person name="Wilken P.M."/>
            <person name="An Z."/>
            <person name="de Beer Z.W."/>
            <person name="De Vos L."/>
            <person name="Chen L."/>
            <person name="Duong T.A."/>
            <person name="Gao Y."/>
            <person name="Hammerbacher A."/>
            <person name="Kikkert J.R."/>
            <person name="Li Y."/>
            <person name="Li H."/>
            <person name="Li K."/>
            <person name="Li Q."/>
            <person name="Liu X."/>
            <person name="Ma X."/>
            <person name="Naidoo K."/>
            <person name="Pethybridge S.J."/>
            <person name="Sun J."/>
            <person name="Steenkamp E.T."/>
            <person name="van der Nest M.A."/>
            <person name="van Wyk S."/>
            <person name="Wingfield M.J."/>
            <person name="Xiong C."/>
            <person name="Yue Q."/>
            <person name="Zhang X."/>
        </authorList>
    </citation>
    <scope>NUCLEOTIDE SEQUENCE [LARGE SCALE GENOMIC DNA]</scope>
    <source>
        <strain evidence="9 10">BP 5553</strain>
    </source>
</reference>
<dbReference type="Proteomes" id="UP000254866">
    <property type="component" value="Unassembled WGS sequence"/>
</dbReference>
<keyword evidence="10" id="KW-1185">Reference proteome</keyword>
<evidence type="ECO:0000256" key="7">
    <source>
        <dbReference type="ARBA" id="ARBA00032903"/>
    </source>
</evidence>
<comment type="pathway">
    <text evidence="2">Cofactor biosynthesis; tetrahydrofolate biosynthesis; 2-amino-4-hydroxy-6-hydroxymethyl-7,8-dihydropteridine diphosphate from 7,8-dihydroneopterin triphosphate: step 3/4.</text>
</comment>
<evidence type="ECO:0000256" key="4">
    <source>
        <dbReference type="ARBA" id="ARBA00013043"/>
    </source>
</evidence>
<dbReference type="AlphaFoldDB" id="A0A370TN05"/>
<evidence type="ECO:0000256" key="1">
    <source>
        <dbReference type="ARBA" id="ARBA00001353"/>
    </source>
</evidence>
<dbReference type="SUPFAM" id="SSF55620">
    <property type="entry name" value="Tetrahydrobiopterin biosynthesis enzymes-like"/>
    <property type="match status" value="1"/>
</dbReference>
<dbReference type="EMBL" id="NPIC01000004">
    <property type="protein sequence ID" value="RDL36888.1"/>
    <property type="molecule type" value="Genomic_DNA"/>
</dbReference>
<comment type="similarity">
    <text evidence="3">Belongs to the DHNA family.</text>
</comment>
<dbReference type="PANTHER" id="PTHR42844">
    <property type="entry name" value="DIHYDRONEOPTERIN ALDOLASE 1-RELATED"/>
    <property type="match status" value="1"/>
</dbReference>
<dbReference type="GO" id="GO:0005737">
    <property type="term" value="C:cytoplasm"/>
    <property type="evidence" value="ECO:0007669"/>
    <property type="project" value="TreeGrafter"/>
</dbReference>
<dbReference type="GeneID" id="43599089"/>
<dbReference type="InterPro" id="IPR043133">
    <property type="entry name" value="GTP-CH-I_C/QueF"/>
</dbReference>
<name>A0A370TN05_9HELO</name>
<proteinExistence type="inferred from homology"/>
<evidence type="ECO:0000256" key="3">
    <source>
        <dbReference type="ARBA" id="ARBA00005708"/>
    </source>
</evidence>
<accession>A0A370TN05</accession>
<dbReference type="SMART" id="SM00905">
    <property type="entry name" value="FolB"/>
    <property type="match status" value="1"/>
</dbReference>
<sequence length="363" mass="40452">MNYNLRLRLPRANNNSNETESQLVHRWEVHQAIGQAPAVIRVKNLQTSLEVGKDAWGRLRKQQPVLISTNVFLRAPFESASTKDAVTTSTVHYGTLSKAILKACQEFTKSNASRPNEVPVEEASSLASLTNAILFFLTHSVDPKLSQFALNKESQDPILKSDVMTALEITVLLPKASLLGAGISFTQSLYYDQQRDRPGAISLVLGVHGLRIPTLIGVNSNERLAKQIVIANVEIDPWHNLPDEYNKLEQVVIKTMEESSFQTLEALATHLGDRINECFILPTGAAVINSDGTYLFPDIKICLEKPTAVTFADAPTVELLVHSDPLKNKTTEKFYEVSARDMPEVPFPLQGRLDEWLEQNRVR</sequence>
<dbReference type="EC" id="4.1.2.25" evidence="4"/>
<evidence type="ECO:0000259" key="8">
    <source>
        <dbReference type="SMART" id="SM00905"/>
    </source>
</evidence>
<protein>
    <recommendedName>
        <fullName evidence="4">dihydroneopterin aldolase</fullName>
        <ecNumber evidence="4">4.1.2.25</ecNumber>
    </recommendedName>
    <alternativeName>
        <fullName evidence="7">7,8-dihydroneopterin aldolase</fullName>
    </alternativeName>
</protein>
<feature type="domain" description="Dihydroneopterin aldolase/epimerase" evidence="8">
    <location>
        <begin position="205"/>
        <end position="321"/>
    </location>
</feature>
<organism evidence="9 10">
    <name type="scientific">Venustampulla echinocandica</name>
    <dbReference type="NCBI Taxonomy" id="2656787"/>
    <lineage>
        <taxon>Eukaryota</taxon>
        <taxon>Fungi</taxon>
        <taxon>Dikarya</taxon>
        <taxon>Ascomycota</taxon>
        <taxon>Pezizomycotina</taxon>
        <taxon>Leotiomycetes</taxon>
        <taxon>Helotiales</taxon>
        <taxon>Pleuroascaceae</taxon>
        <taxon>Venustampulla</taxon>
    </lineage>
</organism>
<dbReference type="GO" id="GO:0004150">
    <property type="term" value="F:dihydroneopterin aldolase activity"/>
    <property type="evidence" value="ECO:0007669"/>
    <property type="project" value="UniProtKB-EC"/>
</dbReference>
<evidence type="ECO:0000256" key="5">
    <source>
        <dbReference type="ARBA" id="ARBA00022909"/>
    </source>
</evidence>
<dbReference type="OrthoDB" id="5425486at2759"/>
<comment type="caution">
    <text evidence="9">The sequence shown here is derived from an EMBL/GenBank/DDBJ whole genome shotgun (WGS) entry which is preliminary data.</text>
</comment>
<evidence type="ECO:0000313" key="10">
    <source>
        <dbReference type="Proteomes" id="UP000254866"/>
    </source>
</evidence>